<organism evidence="1 2">
    <name type="scientific">Eumeta variegata</name>
    <name type="common">Bagworm moth</name>
    <name type="synonym">Eumeta japonica</name>
    <dbReference type="NCBI Taxonomy" id="151549"/>
    <lineage>
        <taxon>Eukaryota</taxon>
        <taxon>Metazoa</taxon>
        <taxon>Ecdysozoa</taxon>
        <taxon>Arthropoda</taxon>
        <taxon>Hexapoda</taxon>
        <taxon>Insecta</taxon>
        <taxon>Pterygota</taxon>
        <taxon>Neoptera</taxon>
        <taxon>Endopterygota</taxon>
        <taxon>Lepidoptera</taxon>
        <taxon>Glossata</taxon>
        <taxon>Ditrysia</taxon>
        <taxon>Tineoidea</taxon>
        <taxon>Psychidae</taxon>
        <taxon>Oiketicinae</taxon>
        <taxon>Eumeta</taxon>
    </lineage>
</organism>
<name>A0A4C1V5P7_EUMVA</name>
<evidence type="ECO:0000313" key="2">
    <source>
        <dbReference type="Proteomes" id="UP000299102"/>
    </source>
</evidence>
<proteinExistence type="predicted"/>
<evidence type="ECO:0000313" key="1">
    <source>
        <dbReference type="EMBL" id="GBP33929.1"/>
    </source>
</evidence>
<gene>
    <name evidence="1" type="ORF">EVAR_23276_1</name>
</gene>
<keyword evidence="2" id="KW-1185">Reference proteome</keyword>
<dbReference type="Proteomes" id="UP000299102">
    <property type="component" value="Unassembled WGS sequence"/>
</dbReference>
<reference evidence="1 2" key="1">
    <citation type="journal article" date="2019" name="Commun. Biol.">
        <title>The bagworm genome reveals a unique fibroin gene that provides high tensile strength.</title>
        <authorList>
            <person name="Kono N."/>
            <person name="Nakamura H."/>
            <person name="Ohtoshi R."/>
            <person name="Tomita M."/>
            <person name="Numata K."/>
            <person name="Arakawa K."/>
        </authorList>
    </citation>
    <scope>NUCLEOTIDE SEQUENCE [LARGE SCALE GENOMIC DNA]</scope>
</reference>
<sequence length="85" mass="8679">MALSSEYCIGVASTSQTVQHTETCYMTLLLVKFIIGCSHRRSRDGAGRGGAGHGGAPALSALCTPTALAAPATHPPPTAVRETTP</sequence>
<accession>A0A4C1V5P7</accession>
<dbReference type="AlphaFoldDB" id="A0A4C1V5P7"/>
<dbReference type="EMBL" id="BGZK01000281">
    <property type="protein sequence ID" value="GBP33929.1"/>
    <property type="molecule type" value="Genomic_DNA"/>
</dbReference>
<comment type="caution">
    <text evidence="1">The sequence shown here is derived from an EMBL/GenBank/DDBJ whole genome shotgun (WGS) entry which is preliminary data.</text>
</comment>
<protein>
    <submittedName>
        <fullName evidence="1">Uncharacterized protein</fullName>
    </submittedName>
</protein>